<gene>
    <name evidence="7" type="ORF">DRP43_04850</name>
</gene>
<name>A0A660SED2_UNCT6</name>
<dbReference type="Pfam" id="PF02361">
    <property type="entry name" value="CbiQ"/>
    <property type="match status" value="1"/>
</dbReference>
<feature type="transmembrane region" description="Helical" evidence="6">
    <location>
        <begin position="101"/>
        <end position="121"/>
    </location>
</feature>
<dbReference type="EMBL" id="QNBD01000221">
    <property type="protein sequence ID" value="RKX69037.1"/>
    <property type="molecule type" value="Genomic_DNA"/>
</dbReference>
<comment type="caution">
    <text evidence="7">The sequence shown here is derived from an EMBL/GenBank/DDBJ whole genome shotgun (WGS) entry which is preliminary data.</text>
</comment>
<evidence type="ECO:0000256" key="5">
    <source>
        <dbReference type="ARBA" id="ARBA00023136"/>
    </source>
</evidence>
<dbReference type="PANTHER" id="PTHR34857">
    <property type="entry name" value="SLL0384 PROTEIN"/>
    <property type="match status" value="1"/>
</dbReference>
<feature type="transmembrane region" description="Helical" evidence="6">
    <location>
        <begin position="20"/>
        <end position="51"/>
    </location>
</feature>
<dbReference type="InterPro" id="IPR051611">
    <property type="entry name" value="ECF_transporter_component"/>
</dbReference>
<evidence type="ECO:0000256" key="3">
    <source>
        <dbReference type="ARBA" id="ARBA00022692"/>
    </source>
</evidence>
<sequence>MRRLNKFLSEINPSVKFFSVLVYILLLIISMNKNFIITLFIISFLFFIISVSNNKKYIVPISITVIIFSLTIFVMNFVFYKAGRGIFAIAYIKGTKAGFDRGIILGLRSASIILFSVSYLFTTPPFRFIESLMQNLKLPKLIGYSLLIALREVHQFRNNFRNTRNALLIRKNGHQIVMIDYMRLIVPLFACIIRKGERSAIALELRGIMIHKDKMFYNDFSVKQKDILFLLISLCFLCIIFCFFTFK</sequence>
<keyword evidence="4 6" id="KW-1133">Transmembrane helix</keyword>
<dbReference type="PANTHER" id="PTHR34857:SF2">
    <property type="entry name" value="SLL0384 PROTEIN"/>
    <property type="match status" value="1"/>
</dbReference>
<evidence type="ECO:0000256" key="2">
    <source>
        <dbReference type="ARBA" id="ARBA00022475"/>
    </source>
</evidence>
<keyword evidence="2" id="KW-1003">Cell membrane</keyword>
<dbReference type="GO" id="GO:0005886">
    <property type="term" value="C:plasma membrane"/>
    <property type="evidence" value="ECO:0007669"/>
    <property type="project" value="UniProtKB-ARBA"/>
</dbReference>
<evidence type="ECO:0000256" key="1">
    <source>
        <dbReference type="ARBA" id="ARBA00004141"/>
    </source>
</evidence>
<evidence type="ECO:0000256" key="4">
    <source>
        <dbReference type="ARBA" id="ARBA00022989"/>
    </source>
</evidence>
<evidence type="ECO:0008006" key="9">
    <source>
        <dbReference type="Google" id="ProtNLM"/>
    </source>
</evidence>
<evidence type="ECO:0000256" key="6">
    <source>
        <dbReference type="SAM" id="Phobius"/>
    </source>
</evidence>
<dbReference type="AlphaFoldDB" id="A0A660SED2"/>
<accession>A0A660SED2</accession>
<feature type="transmembrane region" description="Helical" evidence="6">
    <location>
        <begin position="227"/>
        <end position="246"/>
    </location>
</feature>
<comment type="subcellular location">
    <subcellularLocation>
        <location evidence="1">Membrane</location>
        <topology evidence="1">Multi-pass membrane protein</topology>
    </subcellularLocation>
</comment>
<dbReference type="Proteomes" id="UP000271125">
    <property type="component" value="Unassembled WGS sequence"/>
</dbReference>
<dbReference type="CDD" id="cd16914">
    <property type="entry name" value="EcfT"/>
    <property type="match status" value="1"/>
</dbReference>
<protein>
    <recommendedName>
        <fullName evidence="9">Energy-coupling factor transporter transmembrane protein EcfT</fullName>
    </recommendedName>
</protein>
<keyword evidence="5 6" id="KW-0472">Membrane</keyword>
<keyword evidence="3 6" id="KW-0812">Transmembrane</keyword>
<dbReference type="InterPro" id="IPR003339">
    <property type="entry name" value="ABC/ECF_trnsptr_transmembrane"/>
</dbReference>
<proteinExistence type="predicted"/>
<evidence type="ECO:0000313" key="8">
    <source>
        <dbReference type="Proteomes" id="UP000271125"/>
    </source>
</evidence>
<reference evidence="7 8" key="1">
    <citation type="submission" date="2018-06" db="EMBL/GenBank/DDBJ databases">
        <title>Extensive metabolic versatility and redundancy in microbially diverse, dynamic hydrothermal sediments.</title>
        <authorList>
            <person name="Dombrowski N."/>
            <person name="Teske A."/>
            <person name="Baker B.J."/>
        </authorList>
    </citation>
    <scope>NUCLEOTIDE SEQUENCE [LARGE SCALE GENOMIC DNA]</scope>
    <source>
        <strain evidence="7">B10_G13</strain>
    </source>
</reference>
<organism evidence="7 8">
    <name type="scientific">candidate division TA06 bacterium</name>
    <dbReference type="NCBI Taxonomy" id="2250710"/>
    <lineage>
        <taxon>Bacteria</taxon>
        <taxon>Bacteria division TA06</taxon>
    </lineage>
</organism>
<evidence type="ECO:0000313" key="7">
    <source>
        <dbReference type="EMBL" id="RKX69037.1"/>
    </source>
</evidence>
<feature type="transmembrane region" description="Helical" evidence="6">
    <location>
        <begin position="57"/>
        <end position="80"/>
    </location>
</feature>